<dbReference type="Pfam" id="PF00106">
    <property type="entry name" value="adh_short"/>
    <property type="match status" value="1"/>
</dbReference>
<proteinExistence type="inferred from homology"/>
<organism evidence="5 6">
    <name type="scientific">Legionella rubrilucens</name>
    <dbReference type="NCBI Taxonomy" id="458"/>
    <lineage>
        <taxon>Bacteria</taxon>
        <taxon>Pseudomonadati</taxon>
        <taxon>Pseudomonadota</taxon>
        <taxon>Gammaproteobacteria</taxon>
        <taxon>Legionellales</taxon>
        <taxon>Legionellaceae</taxon>
        <taxon>Legionella</taxon>
    </lineage>
</organism>
<evidence type="ECO:0000313" key="5">
    <source>
        <dbReference type="EMBL" id="KTD47212.1"/>
    </source>
</evidence>
<evidence type="ECO:0000256" key="1">
    <source>
        <dbReference type="ARBA" id="ARBA00006484"/>
    </source>
</evidence>
<keyword evidence="6" id="KW-1185">Reference proteome</keyword>
<dbReference type="STRING" id="458.Lrub_2134"/>
<sequence length="240" mass="26751">MTKQTWMILGATSIIANEFAHLAAAAGHPLLLVGRDTLQLDVIADDITLRHRVVCDVLTADLSQDIRELLKKIQTLEQELSLFIAHSTIVENNHLTPAAISNVVKTNISSTVQVIHTYLNKQQSEHQLLFLSSVAACRGRARNSLYGASKAAIEVYLQGLQQQAGPSTTITVARLGFIDTVQTYGMPGVFYASPPKACAKACWDNLHRKKRLFYHPGFWRLIMAVIKHLPFFIYRRMGNV</sequence>
<dbReference type="EMBL" id="LNYT01000020">
    <property type="protein sequence ID" value="KTD47212.1"/>
    <property type="molecule type" value="Genomic_DNA"/>
</dbReference>
<dbReference type="PANTHER" id="PTHR43391:SF14">
    <property type="entry name" value="DEHYDROGENASE_REDUCTASE SDR FAMILY PROTEIN 7-LIKE"/>
    <property type="match status" value="1"/>
</dbReference>
<dbReference type="SUPFAM" id="SSF51735">
    <property type="entry name" value="NAD(P)-binding Rossmann-fold domains"/>
    <property type="match status" value="1"/>
</dbReference>
<dbReference type="Proteomes" id="UP000054608">
    <property type="component" value="Unassembled WGS sequence"/>
</dbReference>
<dbReference type="Gene3D" id="3.40.50.720">
    <property type="entry name" value="NAD(P)-binding Rossmann-like Domain"/>
    <property type="match status" value="1"/>
</dbReference>
<keyword evidence="4" id="KW-0175">Coiled coil</keyword>
<dbReference type="InterPro" id="IPR002347">
    <property type="entry name" value="SDR_fam"/>
</dbReference>
<dbReference type="PANTHER" id="PTHR43391">
    <property type="entry name" value="RETINOL DEHYDROGENASE-RELATED"/>
    <property type="match status" value="1"/>
</dbReference>
<comment type="caution">
    <text evidence="5">The sequence shown here is derived from an EMBL/GenBank/DDBJ whole genome shotgun (WGS) entry which is preliminary data.</text>
</comment>
<dbReference type="GO" id="GO:0016491">
    <property type="term" value="F:oxidoreductase activity"/>
    <property type="evidence" value="ECO:0007669"/>
    <property type="project" value="UniProtKB-KW"/>
</dbReference>
<protein>
    <submittedName>
        <fullName evidence="5">Short chain dehydrogenase/reductase family oxidoreductase</fullName>
    </submittedName>
</protein>
<dbReference type="RefSeq" id="WP_058532110.1">
    <property type="nucleotide sequence ID" value="NZ_CAAAIN010000002.1"/>
</dbReference>
<dbReference type="PROSITE" id="PS00061">
    <property type="entry name" value="ADH_SHORT"/>
    <property type="match status" value="1"/>
</dbReference>
<evidence type="ECO:0000256" key="4">
    <source>
        <dbReference type="SAM" id="Coils"/>
    </source>
</evidence>
<feature type="coiled-coil region" evidence="4">
    <location>
        <begin position="59"/>
        <end position="86"/>
    </location>
</feature>
<evidence type="ECO:0000256" key="3">
    <source>
        <dbReference type="ARBA" id="ARBA00023002"/>
    </source>
</evidence>
<evidence type="ECO:0000313" key="6">
    <source>
        <dbReference type="Proteomes" id="UP000054608"/>
    </source>
</evidence>
<keyword evidence="3" id="KW-0560">Oxidoreductase</keyword>
<dbReference type="InterPro" id="IPR036291">
    <property type="entry name" value="NAD(P)-bd_dom_sf"/>
</dbReference>
<dbReference type="AlphaFoldDB" id="A0A0W0XRI8"/>
<dbReference type="InterPro" id="IPR020904">
    <property type="entry name" value="Sc_DH/Rdtase_CS"/>
</dbReference>
<evidence type="ECO:0000256" key="2">
    <source>
        <dbReference type="ARBA" id="ARBA00022857"/>
    </source>
</evidence>
<comment type="similarity">
    <text evidence="1">Belongs to the short-chain dehydrogenases/reductases (SDR) family.</text>
</comment>
<gene>
    <name evidence="5" type="ORF">Lrub_2134</name>
</gene>
<dbReference type="PATRIC" id="fig|458.5.peg.2225"/>
<accession>A0A0W0XRI8</accession>
<reference evidence="5 6" key="1">
    <citation type="submission" date="2015-11" db="EMBL/GenBank/DDBJ databases">
        <title>Genomic analysis of 38 Legionella species identifies large and diverse effector repertoires.</title>
        <authorList>
            <person name="Burstein D."/>
            <person name="Amaro F."/>
            <person name="Zusman T."/>
            <person name="Lifshitz Z."/>
            <person name="Cohen O."/>
            <person name="Gilbert J.A."/>
            <person name="Pupko T."/>
            <person name="Shuman H.A."/>
            <person name="Segal G."/>
        </authorList>
    </citation>
    <scope>NUCLEOTIDE SEQUENCE [LARGE SCALE GENOMIC DNA]</scope>
    <source>
        <strain evidence="5 6">WA-270A-C2</strain>
    </source>
</reference>
<keyword evidence="2" id="KW-0521">NADP</keyword>
<name>A0A0W0XRI8_9GAMM</name>
<dbReference type="OrthoDB" id="335726at2"/>